<evidence type="ECO:0000313" key="1">
    <source>
        <dbReference type="EMBL" id="GFQ90126.1"/>
    </source>
</evidence>
<gene>
    <name evidence="1" type="ORF">TNCT_674421</name>
</gene>
<accession>A0A8X6KZN7</accession>
<comment type="caution">
    <text evidence="1">The sequence shown here is derived from an EMBL/GenBank/DDBJ whole genome shotgun (WGS) entry which is preliminary data.</text>
</comment>
<dbReference type="AlphaFoldDB" id="A0A8X6KZN7"/>
<evidence type="ECO:0000313" key="2">
    <source>
        <dbReference type="Proteomes" id="UP000887116"/>
    </source>
</evidence>
<organism evidence="1 2">
    <name type="scientific">Trichonephila clavata</name>
    <name type="common">Joro spider</name>
    <name type="synonym">Nephila clavata</name>
    <dbReference type="NCBI Taxonomy" id="2740835"/>
    <lineage>
        <taxon>Eukaryota</taxon>
        <taxon>Metazoa</taxon>
        <taxon>Ecdysozoa</taxon>
        <taxon>Arthropoda</taxon>
        <taxon>Chelicerata</taxon>
        <taxon>Arachnida</taxon>
        <taxon>Araneae</taxon>
        <taxon>Araneomorphae</taxon>
        <taxon>Entelegynae</taxon>
        <taxon>Araneoidea</taxon>
        <taxon>Nephilidae</taxon>
        <taxon>Trichonephila</taxon>
    </lineage>
</organism>
<dbReference type="EMBL" id="BMAO01013641">
    <property type="protein sequence ID" value="GFQ90126.1"/>
    <property type="molecule type" value="Genomic_DNA"/>
</dbReference>
<proteinExistence type="predicted"/>
<name>A0A8X6KZN7_TRICU</name>
<dbReference type="Proteomes" id="UP000887116">
    <property type="component" value="Unassembled WGS sequence"/>
</dbReference>
<protein>
    <submittedName>
        <fullName evidence="1">Uncharacterized protein</fullName>
    </submittedName>
</protein>
<keyword evidence="2" id="KW-1185">Reference proteome</keyword>
<reference evidence="1" key="1">
    <citation type="submission" date="2020-07" db="EMBL/GenBank/DDBJ databases">
        <title>Multicomponent nature underlies the extraordinary mechanical properties of spider dragline silk.</title>
        <authorList>
            <person name="Kono N."/>
            <person name="Nakamura H."/>
            <person name="Mori M."/>
            <person name="Yoshida Y."/>
            <person name="Ohtoshi R."/>
            <person name="Malay A.D."/>
            <person name="Moran D.A.P."/>
            <person name="Tomita M."/>
            <person name="Numata K."/>
            <person name="Arakawa K."/>
        </authorList>
    </citation>
    <scope>NUCLEOTIDE SEQUENCE</scope>
</reference>
<sequence length="136" mass="16344">MLVSWQKLSKARLCHIYELPMWLDVCQINGNMHPPPSTNGSLFFIHRAVVAYDKVLEYCYIDQNHHPSTNPQCLTLTENNPRLNNTSTLRNYLEWIPFFFQLWSLEFLQFNYDEKLLKRWIVARKTSGNLPRYFRF</sequence>